<evidence type="ECO:0000313" key="2">
    <source>
        <dbReference type="Proteomes" id="UP000184465"/>
    </source>
</evidence>
<evidence type="ECO:0000313" key="1">
    <source>
        <dbReference type="EMBL" id="SHK41510.1"/>
    </source>
</evidence>
<dbReference type="AlphaFoldDB" id="A0A1M6SA18"/>
<organism evidence="1 2">
    <name type="scientific">Paramaledivibacter caminithermalis (strain DSM 15212 / CIP 107654 / DViRD3)</name>
    <name type="common">Clostridium caminithermale</name>
    <dbReference type="NCBI Taxonomy" id="1121301"/>
    <lineage>
        <taxon>Bacteria</taxon>
        <taxon>Bacillati</taxon>
        <taxon>Bacillota</taxon>
        <taxon>Clostridia</taxon>
        <taxon>Peptostreptococcales</taxon>
        <taxon>Caminicellaceae</taxon>
        <taxon>Paramaledivibacter</taxon>
    </lineage>
</organism>
<dbReference type="STRING" id="1121301.SAMN02745912_03238"/>
<accession>A0A1M6SA18</accession>
<proteinExistence type="predicted"/>
<gene>
    <name evidence="1" type="ORF">SAMN02745912_03238</name>
</gene>
<protein>
    <submittedName>
        <fullName evidence="1">Uncharacterized protein</fullName>
    </submittedName>
</protein>
<sequence>MVNAGVCKDKITKEEFYFLRHKDGGSYKIFVNDDDTGESDYWIEEKDFNKKFEIIEIED</sequence>
<dbReference type="RefSeq" id="WP_073152431.1">
    <property type="nucleotide sequence ID" value="NZ_FRAG01000057.1"/>
</dbReference>
<dbReference type="Proteomes" id="UP000184465">
    <property type="component" value="Unassembled WGS sequence"/>
</dbReference>
<keyword evidence="2" id="KW-1185">Reference proteome</keyword>
<dbReference type="EMBL" id="FRAG01000057">
    <property type="protein sequence ID" value="SHK41510.1"/>
    <property type="molecule type" value="Genomic_DNA"/>
</dbReference>
<name>A0A1M6SA18_PARC5</name>
<reference evidence="1 2" key="1">
    <citation type="submission" date="2016-11" db="EMBL/GenBank/DDBJ databases">
        <authorList>
            <person name="Jaros S."/>
            <person name="Januszkiewicz K."/>
            <person name="Wedrychowicz H."/>
        </authorList>
    </citation>
    <scope>NUCLEOTIDE SEQUENCE [LARGE SCALE GENOMIC DNA]</scope>
    <source>
        <strain evidence="1 2">DSM 15212</strain>
    </source>
</reference>